<organism evidence="3 4">
    <name type="scientific">Gelatiniphilus marinus</name>
    <dbReference type="NCBI Taxonomy" id="1759464"/>
    <lineage>
        <taxon>Bacteria</taxon>
        <taxon>Pseudomonadati</taxon>
        <taxon>Bacteroidota</taxon>
        <taxon>Flavobacteriia</taxon>
        <taxon>Flavobacteriales</taxon>
        <taxon>Flavobacteriaceae</taxon>
        <taxon>Gelatiniphilus</taxon>
    </lineage>
</organism>
<evidence type="ECO:0000313" key="4">
    <source>
        <dbReference type="Proteomes" id="UP001597441"/>
    </source>
</evidence>
<dbReference type="PANTHER" id="PTHR43569">
    <property type="entry name" value="AMIDOHYDROLASE"/>
    <property type="match status" value="1"/>
</dbReference>
<keyword evidence="4" id="KW-1185">Reference proteome</keyword>
<name>A0ABW5JPV5_9FLAO</name>
<proteinExistence type="inferred from homology"/>
<sequence length="274" mass="31726">MKIDAHQHFWKYDPVRDAWIDDSMQVIRKDFLPKHLKPILNANNFDGCIAVQADQSETETHFLLDCAEKNPFIKGVVGWVDLSADNVEERLVHFSKNKLFKGVRHIVQAEESNFMLRKDFKNGIGKLSSFNLTYDILIFPTQMEAAINLVNTFPNQKFVIDHLAKPYIKAGKIEDWKTKITALAKIPNVYCKVSGLVTEADLKHWKIQDFYPYLDAVFNAFGVERILYGSDWPVCLLAANYEKQLHIIQNYVKDFSKEEQSKIFGENAIKFYNL</sequence>
<dbReference type="EMBL" id="JBHULK010000001">
    <property type="protein sequence ID" value="MFD2533815.1"/>
    <property type="molecule type" value="Genomic_DNA"/>
</dbReference>
<dbReference type="Pfam" id="PF04909">
    <property type="entry name" value="Amidohydro_2"/>
    <property type="match status" value="1"/>
</dbReference>
<dbReference type="SUPFAM" id="SSF51556">
    <property type="entry name" value="Metallo-dependent hydrolases"/>
    <property type="match status" value="1"/>
</dbReference>
<comment type="caution">
    <text evidence="3">The sequence shown here is derived from an EMBL/GenBank/DDBJ whole genome shotgun (WGS) entry which is preliminary data.</text>
</comment>
<dbReference type="InterPro" id="IPR032466">
    <property type="entry name" value="Metal_Hydrolase"/>
</dbReference>
<feature type="domain" description="Amidohydrolase-related" evidence="2">
    <location>
        <begin position="3"/>
        <end position="274"/>
    </location>
</feature>
<evidence type="ECO:0000259" key="2">
    <source>
        <dbReference type="Pfam" id="PF04909"/>
    </source>
</evidence>
<dbReference type="InterPro" id="IPR006680">
    <property type="entry name" value="Amidohydro-rel"/>
</dbReference>
<dbReference type="Gene3D" id="3.20.20.140">
    <property type="entry name" value="Metal-dependent hydrolases"/>
    <property type="match status" value="1"/>
</dbReference>
<reference evidence="4" key="1">
    <citation type="journal article" date="2019" name="Int. J. Syst. Evol. Microbiol.">
        <title>The Global Catalogue of Microorganisms (GCM) 10K type strain sequencing project: providing services to taxonomists for standard genome sequencing and annotation.</title>
        <authorList>
            <consortium name="The Broad Institute Genomics Platform"/>
            <consortium name="The Broad Institute Genome Sequencing Center for Infectious Disease"/>
            <person name="Wu L."/>
            <person name="Ma J."/>
        </authorList>
    </citation>
    <scope>NUCLEOTIDE SEQUENCE [LARGE SCALE GENOMIC DNA]</scope>
    <source>
        <strain evidence="4">KCTC 42903</strain>
    </source>
</reference>
<dbReference type="Proteomes" id="UP001597441">
    <property type="component" value="Unassembled WGS sequence"/>
</dbReference>
<gene>
    <name evidence="3" type="ORF">ACFSQS_01765</name>
</gene>
<evidence type="ECO:0000256" key="1">
    <source>
        <dbReference type="ARBA" id="ARBA00038310"/>
    </source>
</evidence>
<dbReference type="RefSeq" id="WP_388013149.1">
    <property type="nucleotide sequence ID" value="NZ_JBHUDT010000001.1"/>
</dbReference>
<comment type="similarity">
    <text evidence="1">Belongs to the metallo-dependent hydrolases superfamily.</text>
</comment>
<dbReference type="InterPro" id="IPR052350">
    <property type="entry name" value="Metallo-dep_Lactonases"/>
</dbReference>
<dbReference type="PANTHER" id="PTHR43569:SF2">
    <property type="entry name" value="AMIDOHYDROLASE-RELATED DOMAIN-CONTAINING PROTEIN"/>
    <property type="match status" value="1"/>
</dbReference>
<protein>
    <submittedName>
        <fullName evidence="3">Amidohydrolase family protein</fullName>
    </submittedName>
</protein>
<accession>A0ABW5JPV5</accession>
<evidence type="ECO:0000313" key="3">
    <source>
        <dbReference type="EMBL" id="MFD2533815.1"/>
    </source>
</evidence>